<dbReference type="InterPro" id="IPR024060">
    <property type="entry name" value="Ureidoglycolate_lyase_dom_sf"/>
</dbReference>
<dbReference type="InterPro" id="IPR047233">
    <property type="entry name" value="UAH_cupin"/>
</dbReference>
<dbReference type="Gene3D" id="2.60.120.480">
    <property type="entry name" value="Ureidoglycolate hydrolase"/>
    <property type="match status" value="1"/>
</dbReference>
<dbReference type="RefSeq" id="WP_069911063.1">
    <property type="nucleotide sequence ID" value="NZ_LAJE02000267.1"/>
</dbReference>
<evidence type="ECO:0000313" key="5">
    <source>
        <dbReference type="EMBL" id="OEO29705.1"/>
    </source>
</evidence>
<name>A0A1E5XMA2_9HYPH</name>
<evidence type="ECO:0000256" key="3">
    <source>
        <dbReference type="ARBA" id="ARBA00023239"/>
    </source>
</evidence>
<keyword evidence="6" id="KW-1185">Reference proteome</keyword>
<dbReference type="CDD" id="cd20298">
    <property type="entry name" value="cupin_UAH"/>
    <property type="match status" value="1"/>
</dbReference>
<dbReference type="GO" id="GO:0050385">
    <property type="term" value="F:ureidoglycolate lyase activity"/>
    <property type="evidence" value="ECO:0007669"/>
    <property type="project" value="UniProtKB-EC"/>
</dbReference>
<dbReference type="EMBL" id="LAJE02000267">
    <property type="protein sequence ID" value="OEO29705.1"/>
    <property type="molecule type" value="Genomic_DNA"/>
</dbReference>
<evidence type="ECO:0008006" key="7">
    <source>
        <dbReference type="Google" id="ProtNLM"/>
    </source>
</evidence>
<evidence type="ECO:0000256" key="1">
    <source>
        <dbReference type="ARBA" id="ARBA00011738"/>
    </source>
</evidence>
<evidence type="ECO:0000256" key="2">
    <source>
        <dbReference type="ARBA" id="ARBA00022631"/>
    </source>
</evidence>
<dbReference type="GO" id="GO:0004848">
    <property type="term" value="F:ureidoglycolate hydrolase activity"/>
    <property type="evidence" value="ECO:0007669"/>
    <property type="project" value="InterPro"/>
</dbReference>
<dbReference type="Proteomes" id="UP000095463">
    <property type="component" value="Unassembled WGS sequence"/>
</dbReference>
<dbReference type="Pfam" id="PF04115">
    <property type="entry name" value="Ureidogly_lyase"/>
    <property type="match status" value="1"/>
</dbReference>
<organism evidence="5 6">
    <name type="scientific">Devosia insulae DS-56</name>
    <dbReference type="NCBI Taxonomy" id="1116389"/>
    <lineage>
        <taxon>Bacteria</taxon>
        <taxon>Pseudomonadati</taxon>
        <taxon>Pseudomonadota</taxon>
        <taxon>Alphaproteobacteria</taxon>
        <taxon>Hyphomicrobiales</taxon>
        <taxon>Devosiaceae</taxon>
        <taxon>Devosia</taxon>
    </lineage>
</organism>
<comment type="catalytic activity">
    <reaction evidence="4">
        <text>(S)-ureidoglycolate = urea + glyoxylate</text>
        <dbReference type="Rhea" id="RHEA:11304"/>
        <dbReference type="ChEBI" id="CHEBI:16199"/>
        <dbReference type="ChEBI" id="CHEBI:36655"/>
        <dbReference type="ChEBI" id="CHEBI:57296"/>
        <dbReference type="EC" id="4.3.2.3"/>
    </reaction>
</comment>
<dbReference type="PANTHER" id="PTHR21221:SF1">
    <property type="entry name" value="UREIDOGLYCOLATE LYASE"/>
    <property type="match status" value="1"/>
</dbReference>
<dbReference type="GO" id="GO:0000256">
    <property type="term" value="P:allantoin catabolic process"/>
    <property type="evidence" value="ECO:0007669"/>
    <property type="project" value="InterPro"/>
</dbReference>
<comment type="caution">
    <text evidence="5">The sequence shown here is derived from an EMBL/GenBank/DDBJ whole genome shotgun (WGS) entry which is preliminary data.</text>
</comment>
<dbReference type="AlphaFoldDB" id="A0A1E5XMA2"/>
<dbReference type="InterPro" id="IPR011051">
    <property type="entry name" value="RmlC_Cupin_sf"/>
</dbReference>
<dbReference type="OrthoDB" id="9804602at2"/>
<keyword evidence="2" id="KW-0659">Purine metabolism</keyword>
<reference evidence="5 6" key="1">
    <citation type="journal article" date="2015" name="Genome Announc.">
        <title>Genome Assemblies of Three Soil-Associated Devosia species: D. insulae, D. limi, and D. soli.</title>
        <authorList>
            <person name="Hassan Y.I."/>
            <person name="Lepp D."/>
            <person name="Zhou T."/>
        </authorList>
    </citation>
    <scope>NUCLEOTIDE SEQUENCE [LARGE SCALE GENOMIC DNA]</scope>
    <source>
        <strain evidence="5 6">DS-56</strain>
    </source>
</reference>
<dbReference type="GO" id="GO:0006144">
    <property type="term" value="P:purine nucleobase metabolic process"/>
    <property type="evidence" value="ECO:0007669"/>
    <property type="project" value="UniProtKB-KW"/>
</dbReference>
<gene>
    <name evidence="5" type="ORF">VW23_024555</name>
</gene>
<dbReference type="InterPro" id="IPR007247">
    <property type="entry name" value="Ureidogly_lyase"/>
</dbReference>
<keyword evidence="3" id="KW-0456">Lyase</keyword>
<evidence type="ECO:0000313" key="6">
    <source>
        <dbReference type="Proteomes" id="UP000095463"/>
    </source>
</evidence>
<comment type="subunit">
    <text evidence="1">Homodimer.</text>
</comment>
<proteinExistence type="predicted"/>
<evidence type="ECO:0000256" key="4">
    <source>
        <dbReference type="ARBA" id="ARBA00047684"/>
    </source>
</evidence>
<protein>
    <recommendedName>
        <fullName evidence="7">Ureidoglycolate hydrolase</fullName>
    </recommendedName>
</protein>
<accession>A0A1E5XMA2</accession>
<sequence>MSLPPLASADLAPFATHVRAEGGKFTTIPEVLEPGDVPGQHAFAVLCPQPVDPQAISVTFLERHPHSTQTFVPLKVGRWLVLLAPTLSDGAPDLANIRVFLAGPEDAVCIHRNVWHAGLTVLDRPAEVGMMMWRSEAGPAADGVVFELKTPIVLSV</sequence>
<dbReference type="SUPFAM" id="SSF51182">
    <property type="entry name" value="RmlC-like cupins"/>
    <property type="match status" value="1"/>
</dbReference>
<dbReference type="PANTHER" id="PTHR21221">
    <property type="entry name" value="UREIDOGLYCOLATE HYDROLASE"/>
    <property type="match status" value="1"/>
</dbReference>